<dbReference type="GlyGen" id="G3GW26">
    <property type="glycosylation" value="1 site"/>
</dbReference>
<sequence length="72" mass="8113">MVLTPLFITPPTLQLNCNPSTLSSRMLPEFGYRRYNMDVPLLATDFIDTHSLPFDQVCVCALAVVHCTEKLL</sequence>
<accession>G3GW26</accession>
<reference evidence="2" key="1">
    <citation type="journal article" date="2011" name="Nat. Biotechnol.">
        <title>The genomic sequence of the Chinese hamster ovary (CHO)-K1 cell line.</title>
        <authorList>
            <person name="Xu X."/>
            <person name="Nagarajan H."/>
            <person name="Lewis N.E."/>
            <person name="Pan S."/>
            <person name="Cai Z."/>
            <person name="Liu X."/>
            <person name="Chen W."/>
            <person name="Xie M."/>
            <person name="Wang W."/>
            <person name="Hammond S."/>
            <person name="Andersen M.R."/>
            <person name="Neff N."/>
            <person name="Passarelli B."/>
            <person name="Koh W."/>
            <person name="Fan H.C."/>
            <person name="Wang J."/>
            <person name="Gui Y."/>
            <person name="Lee K.H."/>
            <person name="Betenbaugh M.J."/>
            <person name="Quake S.R."/>
            <person name="Famili I."/>
            <person name="Palsson B.O."/>
            <person name="Wang J."/>
        </authorList>
    </citation>
    <scope>NUCLEOTIDE SEQUENCE [LARGE SCALE GENOMIC DNA]</scope>
    <source>
        <strain evidence="2">CHO K1 cell line</strain>
    </source>
</reference>
<organism evidence="1 2">
    <name type="scientific">Cricetulus griseus</name>
    <name type="common">Chinese hamster</name>
    <name type="synonym">Cricetulus barabensis griseus</name>
    <dbReference type="NCBI Taxonomy" id="10029"/>
    <lineage>
        <taxon>Eukaryota</taxon>
        <taxon>Metazoa</taxon>
        <taxon>Chordata</taxon>
        <taxon>Craniata</taxon>
        <taxon>Vertebrata</taxon>
        <taxon>Euteleostomi</taxon>
        <taxon>Mammalia</taxon>
        <taxon>Eutheria</taxon>
        <taxon>Euarchontoglires</taxon>
        <taxon>Glires</taxon>
        <taxon>Rodentia</taxon>
        <taxon>Myomorpha</taxon>
        <taxon>Muroidea</taxon>
        <taxon>Cricetidae</taxon>
        <taxon>Cricetinae</taxon>
        <taxon>Cricetulus</taxon>
    </lineage>
</organism>
<evidence type="ECO:0000313" key="2">
    <source>
        <dbReference type="Proteomes" id="UP000001075"/>
    </source>
</evidence>
<dbReference type="EMBL" id="JH000046">
    <property type="protein sequence ID" value="EGW00983.1"/>
    <property type="molecule type" value="Genomic_DNA"/>
</dbReference>
<dbReference type="AlphaFoldDB" id="G3GW26"/>
<dbReference type="InParanoid" id="G3GW26"/>
<name>G3GW26_CRIGR</name>
<proteinExistence type="predicted"/>
<evidence type="ECO:0000313" key="1">
    <source>
        <dbReference type="EMBL" id="EGW00983.1"/>
    </source>
</evidence>
<dbReference type="Proteomes" id="UP000001075">
    <property type="component" value="Unassembled WGS sequence"/>
</dbReference>
<gene>
    <name evidence="1" type="ORF">I79_001937</name>
</gene>
<protein>
    <submittedName>
        <fullName evidence="1">Uncharacterized protein</fullName>
    </submittedName>
</protein>